<dbReference type="InterPro" id="IPR028081">
    <property type="entry name" value="Leu-bd"/>
</dbReference>
<evidence type="ECO:0000313" key="5">
    <source>
        <dbReference type="EMBL" id="GBC61680.1"/>
    </source>
</evidence>
<sequence>MKKRALFWAGLMILMFSVSTLWAKDREYRVGCAFAITGKASWLGEPQRNTVEMLEKEINAAGGINGHRLKLFIEDTQGNNTRAVNAIKKLVKKHRVSVIIGPSRSGTSMAAIPVVTKAKVPMLSCAAAESITQPWEKRRWIFKMGQNDSDAARKICDHMTAHGIREIGILTGTTGFGAAGRTQLKKIAKEYGITIVADETYSPGDTDMTAQLISIRNAGAKAVVNWSIVPAQSIVPQNLRQLKIGIPLYQSSGFANIKYAQAAGVAAEGTIFPAGRIMAVDFIPDTHPQKAILKKYKTGYESVYKDHVSTFGGHAYDALLLVIEAMKKVGDDPAKIRDFLETTEFTGVDGIFRFSEKDHCGLDKTAFEMLTVKDGKFVVYRK</sequence>
<keyword evidence="2 3" id="KW-0732">Signal</keyword>
<gene>
    <name evidence="5" type="ORF">DENIS_2642</name>
</gene>
<reference evidence="6" key="2">
    <citation type="submission" date="2019-01" db="EMBL/GenBank/DDBJ databases">
        <title>Genome sequence of Desulfonema ishimotonii strain Tokyo 01.</title>
        <authorList>
            <person name="Fukui M."/>
        </authorList>
    </citation>
    <scope>NUCLEOTIDE SEQUENCE [LARGE SCALE GENOMIC DNA]</scope>
    <source>
        <strain evidence="6">Tokyo 01</strain>
    </source>
</reference>
<feature type="domain" description="Leucine-binding protein" evidence="4">
    <location>
        <begin position="28"/>
        <end position="360"/>
    </location>
</feature>
<dbReference type="AlphaFoldDB" id="A0A401FXI4"/>
<organism evidence="5 6">
    <name type="scientific">Desulfonema ishimotonii</name>
    <dbReference type="NCBI Taxonomy" id="45657"/>
    <lineage>
        <taxon>Bacteria</taxon>
        <taxon>Pseudomonadati</taxon>
        <taxon>Thermodesulfobacteriota</taxon>
        <taxon>Desulfobacteria</taxon>
        <taxon>Desulfobacterales</taxon>
        <taxon>Desulfococcaceae</taxon>
        <taxon>Desulfonema</taxon>
    </lineage>
</organism>
<comment type="similarity">
    <text evidence="1">Belongs to the leucine-binding protein family.</text>
</comment>
<evidence type="ECO:0000259" key="4">
    <source>
        <dbReference type="Pfam" id="PF13458"/>
    </source>
</evidence>
<dbReference type="Proteomes" id="UP000288096">
    <property type="component" value="Unassembled WGS sequence"/>
</dbReference>
<accession>A0A401FXI4</accession>
<reference evidence="6" key="1">
    <citation type="submission" date="2017-11" db="EMBL/GenBank/DDBJ databases">
        <authorList>
            <person name="Watanabe M."/>
            <person name="Kojima H."/>
        </authorList>
    </citation>
    <scope>NUCLEOTIDE SEQUENCE [LARGE SCALE GENOMIC DNA]</scope>
    <source>
        <strain evidence="6">Tokyo 01</strain>
    </source>
</reference>
<dbReference type="OrthoDB" id="9791590at2"/>
<evidence type="ECO:0000256" key="2">
    <source>
        <dbReference type="ARBA" id="ARBA00022729"/>
    </source>
</evidence>
<feature type="signal peptide" evidence="3">
    <location>
        <begin position="1"/>
        <end position="23"/>
    </location>
</feature>
<protein>
    <submittedName>
        <fullName evidence="5">Branched-chain amino acid ABC transporter substr ate-binding protein</fullName>
    </submittedName>
</protein>
<name>A0A401FXI4_9BACT</name>
<dbReference type="InterPro" id="IPR028082">
    <property type="entry name" value="Peripla_BP_I"/>
</dbReference>
<feature type="chain" id="PRO_5019348300" evidence="3">
    <location>
        <begin position="24"/>
        <end position="382"/>
    </location>
</feature>
<proteinExistence type="inferred from homology"/>
<dbReference type="PANTHER" id="PTHR30483">
    <property type="entry name" value="LEUCINE-SPECIFIC-BINDING PROTEIN"/>
    <property type="match status" value="1"/>
</dbReference>
<keyword evidence="6" id="KW-1185">Reference proteome</keyword>
<dbReference type="Gene3D" id="3.40.50.2300">
    <property type="match status" value="2"/>
</dbReference>
<evidence type="ECO:0000256" key="1">
    <source>
        <dbReference type="ARBA" id="ARBA00010062"/>
    </source>
</evidence>
<dbReference type="PANTHER" id="PTHR30483:SF38">
    <property type="entry name" value="BLR7848 PROTEIN"/>
    <property type="match status" value="1"/>
</dbReference>
<dbReference type="Pfam" id="PF13458">
    <property type="entry name" value="Peripla_BP_6"/>
    <property type="match status" value="1"/>
</dbReference>
<dbReference type="InterPro" id="IPR051010">
    <property type="entry name" value="BCAA_transport"/>
</dbReference>
<evidence type="ECO:0000313" key="6">
    <source>
        <dbReference type="Proteomes" id="UP000288096"/>
    </source>
</evidence>
<dbReference type="SUPFAM" id="SSF53822">
    <property type="entry name" value="Periplasmic binding protein-like I"/>
    <property type="match status" value="1"/>
</dbReference>
<evidence type="ECO:0000256" key="3">
    <source>
        <dbReference type="SAM" id="SignalP"/>
    </source>
</evidence>
<comment type="caution">
    <text evidence="5">The sequence shown here is derived from an EMBL/GenBank/DDBJ whole genome shotgun (WGS) entry which is preliminary data.</text>
</comment>
<dbReference type="EMBL" id="BEXT01000001">
    <property type="protein sequence ID" value="GBC61680.1"/>
    <property type="molecule type" value="Genomic_DNA"/>
</dbReference>
<dbReference type="CDD" id="cd06333">
    <property type="entry name" value="PBP1_ABC_RPA1789-like"/>
    <property type="match status" value="1"/>
</dbReference>
<dbReference type="RefSeq" id="WP_124328941.1">
    <property type="nucleotide sequence ID" value="NZ_BEXT01000001.1"/>
</dbReference>